<keyword evidence="5" id="KW-1185">Reference proteome</keyword>
<dbReference type="SUPFAM" id="SSF49384">
    <property type="entry name" value="Carbohydrate-binding domain"/>
    <property type="match status" value="1"/>
</dbReference>
<evidence type="ECO:0000313" key="5">
    <source>
        <dbReference type="Proteomes" id="UP001235874"/>
    </source>
</evidence>
<evidence type="ECO:0000256" key="2">
    <source>
        <dbReference type="SAM" id="Phobius"/>
    </source>
</evidence>
<evidence type="ECO:0000259" key="3">
    <source>
        <dbReference type="Pfam" id="PF00553"/>
    </source>
</evidence>
<feature type="compositionally biased region" description="Pro residues" evidence="1">
    <location>
        <begin position="78"/>
        <end position="94"/>
    </location>
</feature>
<dbReference type="GO" id="GO:0004553">
    <property type="term" value="F:hydrolase activity, hydrolyzing O-glycosyl compounds"/>
    <property type="evidence" value="ECO:0007669"/>
    <property type="project" value="InterPro"/>
</dbReference>
<feature type="domain" description="CBM2" evidence="3">
    <location>
        <begin position="123"/>
        <end position="218"/>
    </location>
</feature>
<accession>A0AAJ6L3E9</accession>
<dbReference type="InterPro" id="IPR012291">
    <property type="entry name" value="CBM2_carb-bd_dom_sf"/>
</dbReference>
<keyword evidence="2" id="KW-1133">Transmembrane helix</keyword>
<proteinExistence type="predicted"/>
<feature type="region of interest" description="Disordered" evidence="1">
    <location>
        <begin position="50"/>
        <end position="120"/>
    </location>
</feature>
<dbReference type="Gene3D" id="2.60.40.290">
    <property type="match status" value="1"/>
</dbReference>
<keyword evidence="2" id="KW-0472">Membrane</keyword>
<reference evidence="4 5" key="1">
    <citation type="submission" date="2023-07" db="EMBL/GenBank/DDBJ databases">
        <title>Micromonospora profundi TRM 95458 converts glycerol to a new osmotic compound.</title>
        <authorList>
            <person name="Lu D."/>
        </authorList>
    </citation>
    <scope>NUCLEOTIDE SEQUENCE [LARGE SCALE GENOMIC DNA]</scope>
    <source>
        <strain evidence="4 5">TRM95458</strain>
    </source>
</reference>
<dbReference type="KEGG" id="mprn:Q3V37_16875"/>
<feature type="transmembrane region" description="Helical" evidence="2">
    <location>
        <begin position="6"/>
        <end position="29"/>
    </location>
</feature>
<dbReference type="GO" id="GO:0030247">
    <property type="term" value="F:polysaccharide binding"/>
    <property type="evidence" value="ECO:0007669"/>
    <property type="project" value="InterPro"/>
</dbReference>
<dbReference type="InterPro" id="IPR001919">
    <property type="entry name" value="CBD2"/>
</dbReference>
<dbReference type="RefSeq" id="WP_306270471.1">
    <property type="nucleotide sequence ID" value="NZ_CP130472.1"/>
</dbReference>
<dbReference type="EMBL" id="CP130472">
    <property type="protein sequence ID" value="WLS43108.1"/>
    <property type="molecule type" value="Genomic_DNA"/>
</dbReference>
<dbReference type="GO" id="GO:0005975">
    <property type="term" value="P:carbohydrate metabolic process"/>
    <property type="evidence" value="ECO:0007669"/>
    <property type="project" value="InterPro"/>
</dbReference>
<dbReference type="InterPro" id="IPR008965">
    <property type="entry name" value="CBM2/CBM3_carb-bd_dom_sf"/>
</dbReference>
<organism evidence="4 5">
    <name type="scientific">Micromonospora profundi</name>
    <dbReference type="NCBI Taxonomy" id="1420889"/>
    <lineage>
        <taxon>Bacteria</taxon>
        <taxon>Bacillati</taxon>
        <taxon>Actinomycetota</taxon>
        <taxon>Actinomycetes</taxon>
        <taxon>Micromonosporales</taxon>
        <taxon>Micromonosporaceae</taxon>
        <taxon>Micromonospora</taxon>
    </lineage>
</organism>
<feature type="compositionally biased region" description="Low complexity" evidence="1">
    <location>
        <begin position="95"/>
        <end position="109"/>
    </location>
</feature>
<name>A0AAJ6L3E9_9ACTN</name>
<dbReference type="AlphaFoldDB" id="A0AAJ6L3E9"/>
<gene>
    <name evidence="4" type="ORF">Q3V37_16875</name>
</gene>
<dbReference type="Proteomes" id="UP001235874">
    <property type="component" value="Chromosome"/>
</dbReference>
<feature type="compositionally biased region" description="Low complexity" evidence="1">
    <location>
        <begin position="51"/>
        <end position="77"/>
    </location>
</feature>
<dbReference type="Pfam" id="PF00553">
    <property type="entry name" value="CBM_2"/>
    <property type="match status" value="1"/>
</dbReference>
<evidence type="ECO:0000313" key="4">
    <source>
        <dbReference type="EMBL" id="WLS43108.1"/>
    </source>
</evidence>
<keyword evidence="2" id="KW-0812">Transmembrane</keyword>
<evidence type="ECO:0000256" key="1">
    <source>
        <dbReference type="SAM" id="MobiDB-lite"/>
    </source>
</evidence>
<protein>
    <submittedName>
        <fullName evidence="4">Cellulose binding domain-containing protein</fullName>
    </submittedName>
</protein>
<sequence>MAIASSPWIVACAGLVVMVVLLIVALGAYRGRSPVDDRIPPVGLPLPRVPVEPSDVTQAPPSSGPSAPVVPGLSPRASGPPPSAPTVSPTPPVRPVVVPTSVRPSTQAPRPAPPQQSPAVTGRYRVVQSFDGGFIGEVLIVNASRVDRGWTVRIHFGRGRLVTSWVEGAPQGTARQFDGGFSYVSGVSVPAGGSVPLRFHMEWASSTPRGCTVDGVRCSGF</sequence>